<sequence length="177" mass="20236">MSKVSKKICILGCEIGKSRLNPYLLDYQCNDLHYSTIGVKIYHKAVELTERELTFQFVIWDLASHSKYNRLLNSYLKGASGALVVADINRQETIEKLVKYVQLFFSINPHGVAMAILTQPEIGKELPIIYLVQFKQGEQLILSCQSYPNTYQFMDEIFKTLAIEIVEPDILPVVSED</sequence>
<dbReference type="Proteomes" id="UP001204953">
    <property type="component" value="Unassembled WGS sequence"/>
</dbReference>
<evidence type="ECO:0000256" key="2">
    <source>
        <dbReference type="ARBA" id="ARBA00023134"/>
    </source>
</evidence>
<proteinExistence type="predicted"/>
<dbReference type="PROSITE" id="PS51419">
    <property type="entry name" value="RAB"/>
    <property type="match status" value="1"/>
</dbReference>
<dbReference type="Pfam" id="PF08477">
    <property type="entry name" value="Roc"/>
    <property type="match status" value="1"/>
</dbReference>
<keyword evidence="4" id="KW-1185">Reference proteome</keyword>
<name>A0AAE3KQH1_9CYAN</name>
<dbReference type="AlphaFoldDB" id="A0AAE3KQH1"/>
<dbReference type="SUPFAM" id="SSF52540">
    <property type="entry name" value="P-loop containing nucleoside triphosphate hydrolases"/>
    <property type="match status" value="1"/>
</dbReference>
<dbReference type="Gene3D" id="3.40.50.300">
    <property type="entry name" value="P-loop containing nucleotide triphosphate hydrolases"/>
    <property type="match status" value="1"/>
</dbReference>
<gene>
    <name evidence="3" type="ORF">NJ959_19885</name>
</gene>
<comment type="caution">
    <text evidence="3">The sequence shown here is derived from an EMBL/GenBank/DDBJ whole genome shotgun (WGS) entry which is preliminary data.</text>
</comment>
<dbReference type="EMBL" id="JAMZMM010000230">
    <property type="protein sequence ID" value="MCP2730693.1"/>
    <property type="molecule type" value="Genomic_DNA"/>
</dbReference>
<accession>A0AAE3KQH1</accession>
<dbReference type="RefSeq" id="WP_254013448.1">
    <property type="nucleotide sequence ID" value="NZ_JAMZMM010000230.1"/>
</dbReference>
<dbReference type="PANTHER" id="PTHR24073">
    <property type="entry name" value="DRAB5-RELATED"/>
    <property type="match status" value="1"/>
</dbReference>
<dbReference type="InterPro" id="IPR027417">
    <property type="entry name" value="P-loop_NTPase"/>
</dbReference>
<evidence type="ECO:0000313" key="4">
    <source>
        <dbReference type="Proteomes" id="UP001204953"/>
    </source>
</evidence>
<dbReference type="GO" id="GO:0005525">
    <property type="term" value="F:GTP binding"/>
    <property type="evidence" value="ECO:0007669"/>
    <property type="project" value="UniProtKB-KW"/>
</dbReference>
<keyword evidence="1" id="KW-0547">Nucleotide-binding</keyword>
<dbReference type="GO" id="GO:0003924">
    <property type="term" value="F:GTPase activity"/>
    <property type="evidence" value="ECO:0007669"/>
    <property type="project" value="InterPro"/>
</dbReference>
<reference evidence="3" key="1">
    <citation type="submission" date="2022-06" db="EMBL/GenBank/DDBJ databases">
        <title>New cyanobacteria of genus Symplocastrum in benthos of Lake Baikal.</title>
        <authorList>
            <person name="Sorokovikova E."/>
            <person name="Tikhonova I."/>
            <person name="Krasnopeev A."/>
            <person name="Evseev P."/>
            <person name="Gladkikh A."/>
            <person name="Belykh O."/>
        </authorList>
    </citation>
    <scope>NUCLEOTIDE SEQUENCE</scope>
    <source>
        <strain evidence="3">BBK-W-15</strain>
    </source>
</reference>
<evidence type="ECO:0000256" key="1">
    <source>
        <dbReference type="ARBA" id="ARBA00022741"/>
    </source>
</evidence>
<evidence type="ECO:0008006" key="5">
    <source>
        <dbReference type="Google" id="ProtNLM"/>
    </source>
</evidence>
<evidence type="ECO:0000313" key="3">
    <source>
        <dbReference type="EMBL" id="MCP2730693.1"/>
    </source>
</evidence>
<keyword evidence="2" id="KW-0342">GTP-binding</keyword>
<organism evidence="3 4">
    <name type="scientific">Limnofasciculus baicalensis BBK-W-15</name>
    <dbReference type="NCBI Taxonomy" id="2699891"/>
    <lineage>
        <taxon>Bacteria</taxon>
        <taxon>Bacillati</taxon>
        <taxon>Cyanobacteriota</taxon>
        <taxon>Cyanophyceae</taxon>
        <taxon>Coleofasciculales</taxon>
        <taxon>Coleofasciculaceae</taxon>
        <taxon>Limnofasciculus</taxon>
        <taxon>Limnofasciculus baicalensis</taxon>
    </lineage>
</organism>
<protein>
    <recommendedName>
        <fullName evidence="5">GTP-binding protein</fullName>
    </recommendedName>
</protein>